<proteinExistence type="predicted"/>
<protein>
    <recommendedName>
        <fullName evidence="2">LapA adhesin domain-containing protein</fullName>
    </recommendedName>
</protein>
<feature type="compositionally biased region" description="Low complexity" evidence="1">
    <location>
        <begin position="1153"/>
        <end position="1162"/>
    </location>
</feature>
<evidence type="ECO:0000313" key="4">
    <source>
        <dbReference type="Proteomes" id="UP000194012"/>
    </source>
</evidence>
<reference evidence="4" key="1">
    <citation type="submission" date="2017-03" db="EMBL/GenBank/DDBJ databases">
        <authorList>
            <person name="Rodrigo-Torres L."/>
            <person name="Arahal R.D."/>
            <person name="Lucena T."/>
        </authorList>
    </citation>
    <scope>NUCLEOTIDE SEQUENCE [LARGE SCALE GENOMIC DNA]</scope>
    <source>
        <strain evidence="4">CECT 8370</strain>
    </source>
</reference>
<feature type="domain" description="LapA adhesin" evidence="2">
    <location>
        <begin position="801"/>
        <end position="898"/>
    </location>
</feature>
<gene>
    <name evidence="3" type="ORF">ROG8370_03851</name>
</gene>
<evidence type="ECO:0000259" key="2">
    <source>
        <dbReference type="Pfam" id="PF20579"/>
    </source>
</evidence>
<sequence>MNFRDKFERDLNAEFRKADFTTLGTDAWHVFASGHPSRHGLWASTGHKEKLKTAFGAEWLFPTFGITRIDSHFLNSTALSPWPNAIQRTPNAVSSAIFGEQFETNLTVGTDLEDYAPGSTATITLNGVELGGSVRFEIDHLNAGADGIYATGDEFTYDIEGGEGHDPWTVTDGGAGDLDNEVNGSITTTWYVNPDDSLDETFLLTAEVVDAGTDGIIGTEDDIATGERATHTFTDSAGSYSLDFQAADPGDYLGTGNAFIPFPGNVIAPIGRGDGNVQIPNADSAGAIESLNPTDMALGQVVPFELAITVTGPTEPEGGVITVVMGWNIETTNGGDFGYDDVLGVIGAFIDTSDSSHVDPGGDATVDSFSWSVIGAEIVGVFTISGLDEGDSVILEPWLVLDDTIAEGIGSNVQSRLIDAATGPDNTLNVAPNGTINLVSSGSTVNTGNQTVPLLQPQDFFNANVDLAVTISDNPDPIFPGDTLVFTVEGSSTTSSTSVANSVVVYAEIDPNVTFVSATNGGFVNTDSGDSIPDGAVQWDVGSLLPGQIVTFDVTVTVNEDAPTDDLAGEDLISSATITTISDDTNAANNNDSEPTNVIGTTTVTLDDVTVLENGTITYTASVNNAPQGAFSVTLDNGVVINFADGALTGASEPQNAQGEDPYLDGETFDVTIASTAGGTFEALDTTDTATVTINDTIDTTTVTLNDPTVDEGGNVTITASVDNAPQGDLTLTLSNGESITILSGETSGQVSFPAPPDDPYIDAVSFDLTITNAAGGNYEDLNTSDTATVTVNDTTGGPDDLTTVTLDDVTVLENGTITYTASVNNAPQGAFSVTLDNGVVINFADGALTGASEPQNAQGEDPYLDGETFDVTIASTAGGTFEALDTTDTATVTINDTIDTTTVTLNDVTVDGACDLEGLGNPGNGKPVGGSPWDGITGASGNNDGPNGNGSPSANPMNGQREDTEENQPPGAGGPGPSTGGNSAANDASTESGEENGTNPSNQNGTSLLISIIATVDNAPQGDLTLTLSNGESITILSGETSGYVTFEQSDVDVGSFDLTIIGAEGGNYEHLDTSDTATVTFEDTCAPDGSGNPGNGKPVGGSPWDGITGASGNNDGPNGNGSPSANPMNGQREDTEENQPPGAGGPGTSTGGNSAATDASTESDPAAIGIKYNDVETDGPGVHTPEGWGRSFKLLQFWDGMKGNEQESFLYGEVLYTVDADGDGTLNPDTLGLLVGDYNQNGTEDAGEQTLFISHDDALALVNNEADTPKQDKRDDLAQQTVATWLNYLAGNNLGEDTDEEDSITPRDFLNDSVSWLVEYASIDELIFNLHDDPIIRSKDDAWSEGAEIMSALDEYNNHGSVNDVSFALDTDAFFFH</sequence>
<dbReference type="InterPro" id="IPR046779">
    <property type="entry name" value="LapA_adhesin_dom"/>
</dbReference>
<accession>A0A1X7AD92</accession>
<evidence type="ECO:0000313" key="3">
    <source>
        <dbReference type="EMBL" id="SLN76162.1"/>
    </source>
</evidence>
<feature type="region of interest" description="Disordered" evidence="1">
    <location>
        <begin position="918"/>
        <end position="1005"/>
    </location>
</feature>
<evidence type="ECO:0000256" key="1">
    <source>
        <dbReference type="SAM" id="MobiDB-lite"/>
    </source>
</evidence>
<feature type="compositionally biased region" description="Low complexity" evidence="1">
    <location>
        <begin position="940"/>
        <end position="960"/>
    </location>
</feature>
<feature type="domain" description="LapA adhesin" evidence="2">
    <location>
        <begin position="699"/>
        <end position="795"/>
    </location>
</feature>
<feature type="compositionally biased region" description="Polar residues" evidence="1">
    <location>
        <begin position="983"/>
        <end position="1005"/>
    </location>
</feature>
<name>A0A1X7AD92_9RHOB</name>
<dbReference type="RefSeq" id="WP_085828739.1">
    <property type="nucleotide sequence ID" value="NZ_FWFJ01000078.1"/>
</dbReference>
<feature type="region of interest" description="Disordered" evidence="1">
    <location>
        <begin position="1083"/>
        <end position="1166"/>
    </location>
</feature>
<dbReference type="Proteomes" id="UP000194012">
    <property type="component" value="Unassembled WGS sequence"/>
</dbReference>
<organism evidence="3 4">
    <name type="scientific">Roseovarius gaetbuli</name>
    <dbReference type="NCBI Taxonomy" id="1356575"/>
    <lineage>
        <taxon>Bacteria</taxon>
        <taxon>Pseudomonadati</taxon>
        <taxon>Pseudomonadota</taxon>
        <taxon>Alphaproteobacteria</taxon>
        <taxon>Rhodobacterales</taxon>
        <taxon>Roseobacteraceae</taxon>
        <taxon>Roseovarius</taxon>
    </lineage>
</organism>
<keyword evidence="4" id="KW-1185">Reference proteome</keyword>
<feature type="compositionally biased region" description="Low complexity" evidence="1">
    <location>
        <begin position="1112"/>
        <end position="1132"/>
    </location>
</feature>
<dbReference type="Pfam" id="PF20579">
    <property type="entry name" value="LapA"/>
    <property type="match status" value="4"/>
</dbReference>
<feature type="domain" description="LapA adhesin" evidence="2">
    <location>
        <begin position="601"/>
        <end position="697"/>
    </location>
</feature>
<dbReference type="EMBL" id="FWFJ01000078">
    <property type="protein sequence ID" value="SLN76162.1"/>
    <property type="molecule type" value="Genomic_DNA"/>
</dbReference>
<dbReference type="OrthoDB" id="7877320at2"/>
<feature type="domain" description="LapA adhesin" evidence="2">
    <location>
        <begin position="1010"/>
        <end position="1086"/>
    </location>
</feature>